<protein>
    <recommendedName>
        <fullName evidence="3">Glutathione S-transferase</fullName>
    </recommendedName>
</protein>
<dbReference type="EMBL" id="CAJHUC010001334">
    <property type="protein sequence ID" value="CAD7700749.1"/>
    <property type="molecule type" value="Genomic_DNA"/>
</dbReference>
<evidence type="ECO:0008006" key="3">
    <source>
        <dbReference type="Google" id="ProtNLM"/>
    </source>
</evidence>
<comment type="caution">
    <text evidence="1">The sequence shown here is derived from an EMBL/GenBank/DDBJ whole genome shotgun (WGS) entry which is preliminary data.</text>
</comment>
<sequence length="111" mass="12280">MIKRVMRKYSGEFGEGSERGARAALEATREALAKRAEGNALRDAYILGEFSYADVAMAMAMELVCPAPGSPFRRRSAAVACCTWEEASKEFADLLDWRDAVVERHGGFKWG</sequence>
<dbReference type="OrthoDB" id="527395at2759"/>
<organism evidence="1 2">
    <name type="scientific">Ostreobium quekettii</name>
    <dbReference type="NCBI Taxonomy" id="121088"/>
    <lineage>
        <taxon>Eukaryota</taxon>
        <taxon>Viridiplantae</taxon>
        <taxon>Chlorophyta</taxon>
        <taxon>core chlorophytes</taxon>
        <taxon>Ulvophyceae</taxon>
        <taxon>TCBD clade</taxon>
        <taxon>Bryopsidales</taxon>
        <taxon>Ostreobineae</taxon>
        <taxon>Ostreobiaceae</taxon>
        <taxon>Ostreobium</taxon>
    </lineage>
</organism>
<dbReference type="AlphaFoldDB" id="A0A8S1J4L4"/>
<reference evidence="1" key="1">
    <citation type="submission" date="2020-12" db="EMBL/GenBank/DDBJ databases">
        <authorList>
            <person name="Iha C."/>
        </authorList>
    </citation>
    <scope>NUCLEOTIDE SEQUENCE</scope>
</reference>
<evidence type="ECO:0000313" key="1">
    <source>
        <dbReference type="EMBL" id="CAD7700749.1"/>
    </source>
</evidence>
<dbReference type="Proteomes" id="UP000708148">
    <property type="component" value="Unassembled WGS sequence"/>
</dbReference>
<proteinExistence type="predicted"/>
<accession>A0A8S1J4L4</accession>
<evidence type="ECO:0000313" key="2">
    <source>
        <dbReference type="Proteomes" id="UP000708148"/>
    </source>
</evidence>
<keyword evidence="2" id="KW-1185">Reference proteome</keyword>
<name>A0A8S1J4L4_9CHLO</name>
<gene>
    <name evidence="1" type="ORF">OSTQU699_LOCUS6108</name>
</gene>